<dbReference type="Pfam" id="PF02984">
    <property type="entry name" value="Cyclin_C"/>
    <property type="match status" value="1"/>
</dbReference>
<dbReference type="AlphaFoldDB" id="A0A1B0ABC7"/>
<dbReference type="InterPro" id="IPR004367">
    <property type="entry name" value="Cyclin_C-dom"/>
</dbReference>
<dbReference type="Proteomes" id="UP000092445">
    <property type="component" value="Unassembled WGS sequence"/>
</dbReference>
<dbReference type="Gene3D" id="1.10.472.10">
    <property type="entry name" value="Cyclin-like"/>
    <property type="match status" value="1"/>
</dbReference>
<evidence type="ECO:0000313" key="2">
    <source>
        <dbReference type="EnsemblMetazoa" id="GPAI040099-PA"/>
    </source>
</evidence>
<dbReference type="SMART" id="SM01332">
    <property type="entry name" value="Cyclin_C"/>
    <property type="match status" value="1"/>
</dbReference>
<organism evidence="2 3">
    <name type="scientific">Glossina pallidipes</name>
    <name type="common">Tsetse fly</name>
    <dbReference type="NCBI Taxonomy" id="7398"/>
    <lineage>
        <taxon>Eukaryota</taxon>
        <taxon>Metazoa</taxon>
        <taxon>Ecdysozoa</taxon>
        <taxon>Arthropoda</taxon>
        <taxon>Hexapoda</taxon>
        <taxon>Insecta</taxon>
        <taxon>Pterygota</taxon>
        <taxon>Neoptera</taxon>
        <taxon>Endopterygota</taxon>
        <taxon>Diptera</taxon>
        <taxon>Brachycera</taxon>
        <taxon>Muscomorpha</taxon>
        <taxon>Hippoboscoidea</taxon>
        <taxon>Glossinidae</taxon>
        <taxon>Glossina</taxon>
    </lineage>
</organism>
<feature type="domain" description="Cyclin C-terminal" evidence="1">
    <location>
        <begin position="14"/>
        <end position="141"/>
    </location>
</feature>
<dbReference type="SUPFAM" id="SSF47954">
    <property type="entry name" value="Cyclin-like"/>
    <property type="match status" value="1"/>
</dbReference>
<name>A0A1B0ABC7_GLOPL</name>
<evidence type="ECO:0000259" key="1">
    <source>
        <dbReference type="SMART" id="SM01332"/>
    </source>
</evidence>
<protein>
    <recommendedName>
        <fullName evidence="1">Cyclin C-terminal domain-containing protein</fullName>
    </recommendedName>
</protein>
<dbReference type="InterPro" id="IPR036915">
    <property type="entry name" value="Cyclin-like_sf"/>
</dbReference>
<evidence type="ECO:0000313" key="3">
    <source>
        <dbReference type="Proteomes" id="UP000092445"/>
    </source>
</evidence>
<reference evidence="2" key="2">
    <citation type="submission" date="2020-05" db="UniProtKB">
        <authorList>
            <consortium name="EnsemblMetazoa"/>
        </authorList>
    </citation>
    <scope>IDENTIFICATION</scope>
    <source>
        <strain evidence="2">IAEA</strain>
    </source>
</reference>
<dbReference type="STRING" id="7398.A0A1B0ABC7"/>
<sequence>MKILEALNYKLSRPLPIHFFERFSKAADADFTHRAMPKYFVELSIIEGMSAHHKPSEVAAAPAYLSSNILRRENNALATGFIDESWTFTLQWYTKYQIEHVKPIARGIAVIARNAPIAALKPVYNNYKSPENFSVSMLTQNHETFIGSLIEMEMNHDRRSEGVILAAKKAEEAINHPKEFLNSLDLHKHVSCCSYKFTANTLRYKKFDHSVFQLRLIVTS</sequence>
<accession>A0A1B0ABC7</accession>
<reference evidence="3" key="1">
    <citation type="submission" date="2014-03" db="EMBL/GenBank/DDBJ databases">
        <authorList>
            <person name="Aksoy S."/>
            <person name="Warren W."/>
            <person name="Wilson R.K."/>
        </authorList>
    </citation>
    <scope>NUCLEOTIDE SEQUENCE [LARGE SCALE GENOMIC DNA]</scope>
    <source>
        <strain evidence="3">IAEA</strain>
    </source>
</reference>
<proteinExistence type="predicted"/>
<dbReference type="EnsemblMetazoa" id="GPAI040099-RA">
    <property type="protein sequence ID" value="GPAI040099-PA"/>
    <property type="gene ID" value="GPAI040099"/>
</dbReference>
<dbReference type="VEuPathDB" id="VectorBase:GPAI040099"/>
<keyword evidence="3" id="KW-1185">Reference proteome</keyword>